<feature type="domain" description="SCP2" evidence="1">
    <location>
        <begin position="20"/>
        <end position="119"/>
    </location>
</feature>
<dbReference type="Proteomes" id="UP000095023">
    <property type="component" value="Unassembled WGS sequence"/>
</dbReference>
<gene>
    <name evidence="2" type="ORF">CANCADRAFT_31055</name>
</gene>
<dbReference type="InterPro" id="IPR036527">
    <property type="entry name" value="SCP2_sterol-bd_dom_sf"/>
</dbReference>
<dbReference type="InterPro" id="IPR003033">
    <property type="entry name" value="SCP2_sterol-bd_dom"/>
</dbReference>
<dbReference type="PANTHER" id="PTHR10094">
    <property type="entry name" value="STEROL CARRIER PROTEIN 2 SCP-2 FAMILY PROTEIN"/>
    <property type="match status" value="1"/>
</dbReference>
<dbReference type="GO" id="GO:0005829">
    <property type="term" value="C:cytosol"/>
    <property type="evidence" value="ECO:0007669"/>
    <property type="project" value="TreeGrafter"/>
</dbReference>
<reference evidence="3" key="1">
    <citation type="submission" date="2016-02" db="EMBL/GenBank/DDBJ databases">
        <title>Comparative genomics of biotechnologically important yeasts.</title>
        <authorList>
            <consortium name="DOE Joint Genome Institute"/>
            <person name="Riley R."/>
            <person name="Haridas S."/>
            <person name="Wolfe K.H."/>
            <person name="Lopes M.R."/>
            <person name="Hittinger C.T."/>
            <person name="Goker M."/>
            <person name="Salamov A."/>
            <person name="Wisecaver J."/>
            <person name="Long T.M."/>
            <person name="Aerts A.L."/>
            <person name="Barry K."/>
            <person name="Choi C."/>
            <person name="Clum A."/>
            <person name="Coughlan A.Y."/>
            <person name="Deshpande S."/>
            <person name="Douglass A.P."/>
            <person name="Hanson S.J."/>
            <person name="Klenk H.-P."/>
            <person name="Labutti K."/>
            <person name="Lapidus A."/>
            <person name="Lindquist E."/>
            <person name="Lipzen A."/>
            <person name="Meier-Kolthoff J.P."/>
            <person name="Ohm R.A."/>
            <person name="Otillar R.P."/>
            <person name="Pangilinan J."/>
            <person name="Peng Y."/>
            <person name="Rokas A."/>
            <person name="Rosa C.A."/>
            <person name="Scheuner C."/>
            <person name="Sibirny A.A."/>
            <person name="Slot J.C."/>
            <person name="Stielow J.B."/>
            <person name="Sun H."/>
            <person name="Kurtzman C.P."/>
            <person name="Blackwell M."/>
            <person name="Jeffries T.W."/>
            <person name="Grigoriev I.V."/>
        </authorList>
    </citation>
    <scope>NUCLEOTIDE SEQUENCE [LARGE SCALE GENOMIC DNA]</scope>
    <source>
        <strain evidence="3">NRRL Y-17796</strain>
    </source>
</reference>
<keyword evidence="3" id="KW-1185">Reference proteome</keyword>
<dbReference type="SUPFAM" id="SSF55718">
    <property type="entry name" value="SCP-like"/>
    <property type="match status" value="1"/>
</dbReference>
<dbReference type="AlphaFoldDB" id="A0A1E4TE64"/>
<sequence length="129" mass="13802">MSLKDPKFPSSEVFEVIAAALKSDSFKKVALEKGDGIFAFTLENSEAATKSWYLDLKNSGTVGVGSAPEGASADVELSMSDENFAALVDGSKSAQELFMSGQLQLKGNMMKAMNAQPVIERAKEFKAKL</sequence>
<dbReference type="OrthoDB" id="10265837at2759"/>
<dbReference type="EMBL" id="KV453842">
    <property type="protein sequence ID" value="ODV89948.1"/>
    <property type="molecule type" value="Genomic_DNA"/>
</dbReference>
<name>A0A1E4TE64_9ASCO</name>
<dbReference type="Pfam" id="PF02036">
    <property type="entry name" value="SCP2"/>
    <property type="match status" value="1"/>
</dbReference>
<accession>A0A1E4TE64</accession>
<evidence type="ECO:0000313" key="2">
    <source>
        <dbReference type="EMBL" id="ODV89948.1"/>
    </source>
</evidence>
<dbReference type="Gene3D" id="3.30.1050.10">
    <property type="entry name" value="SCP2 sterol-binding domain"/>
    <property type="match status" value="1"/>
</dbReference>
<evidence type="ECO:0000313" key="3">
    <source>
        <dbReference type="Proteomes" id="UP000095023"/>
    </source>
</evidence>
<evidence type="ECO:0000259" key="1">
    <source>
        <dbReference type="Pfam" id="PF02036"/>
    </source>
</evidence>
<proteinExistence type="predicted"/>
<protein>
    <recommendedName>
        <fullName evidence="1">SCP2 domain-containing protein</fullName>
    </recommendedName>
</protein>
<organism evidence="2 3">
    <name type="scientific">Tortispora caseinolytica NRRL Y-17796</name>
    <dbReference type="NCBI Taxonomy" id="767744"/>
    <lineage>
        <taxon>Eukaryota</taxon>
        <taxon>Fungi</taxon>
        <taxon>Dikarya</taxon>
        <taxon>Ascomycota</taxon>
        <taxon>Saccharomycotina</taxon>
        <taxon>Trigonopsidomycetes</taxon>
        <taxon>Trigonopsidales</taxon>
        <taxon>Trigonopsidaceae</taxon>
        <taxon>Tortispora</taxon>
    </lineage>
</organism>
<dbReference type="PANTHER" id="PTHR10094:SF25">
    <property type="entry name" value="SCP2 STEROL-BINDING DOMAIN-CONTAINING PROTEIN 1"/>
    <property type="match status" value="1"/>
</dbReference>